<comment type="caution">
    <text evidence="6">The sequence shown here is derived from an EMBL/GenBank/DDBJ whole genome shotgun (WGS) entry which is preliminary data.</text>
</comment>
<keyword evidence="2 4" id="KW-0442">Lipid degradation</keyword>
<dbReference type="InterPro" id="IPR016035">
    <property type="entry name" value="Acyl_Trfase/lysoPLipase"/>
</dbReference>
<feature type="domain" description="PNPLA" evidence="5">
    <location>
        <begin position="11"/>
        <end position="216"/>
    </location>
</feature>
<dbReference type="Pfam" id="PF12536">
    <property type="entry name" value="DUF3734"/>
    <property type="match status" value="1"/>
</dbReference>
<evidence type="ECO:0000313" key="6">
    <source>
        <dbReference type="EMBL" id="GMM59279.1"/>
    </source>
</evidence>
<name>A0ABQ6P4D6_9SPHN</name>
<feature type="short sequence motif" description="DGA/G" evidence="4">
    <location>
        <begin position="203"/>
        <end position="205"/>
    </location>
</feature>
<dbReference type="RefSeq" id="WP_317973140.1">
    <property type="nucleotide sequence ID" value="NZ_BTFW01000001.1"/>
</dbReference>
<dbReference type="InterPro" id="IPR002641">
    <property type="entry name" value="PNPLA_dom"/>
</dbReference>
<protein>
    <submittedName>
        <fullName evidence="6">Patatin-like phospholipase family protein</fullName>
    </submittedName>
</protein>
<keyword evidence="1 4" id="KW-0378">Hydrolase</keyword>
<evidence type="ECO:0000313" key="7">
    <source>
        <dbReference type="Proteomes" id="UP001187221"/>
    </source>
</evidence>
<evidence type="ECO:0000256" key="3">
    <source>
        <dbReference type="ARBA" id="ARBA00023098"/>
    </source>
</evidence>
<dbReference type="PANTHER" id="PTHR14226:SF57">
    <property type="entry name" value="BLR7027 PROTEIN"/>
    <property type="match status" value="1"/>
</dbReference>
<sequence>MADKRRERCVLVLQGGGALGAYQAGVFEGLAANGYNPDWVAGISIGAINAALIAGNPPERRVRALHAFWEQASSRIPFPSPFVDGWGRRLFNEWAATSVALTGIPGFFTPRMTPSWAALPGSPDSICLYDTSPLRDTLLQLVDFDLINSGRVRLSVGAVNVLTGNFAYFDNRDRLIEPEHIMASGALPPGFPPVMVDGEPYWDGGIVSNTPLQFVLDERAREADLHDSPRAQAARDPVLVFQVDLFSAHGMMPRSLAECAHREKDIRYSSRTRLNTDMQKRIEALEAAAARLAEKLPPEFADDEDLATLTAHAQDGPVTILHLINRSEDYETQSKDYEFSRMTVTGHWNTGRRDVERSFASPRWKNRKCPERGIVTLDLA</sequence>
<organism evidence="6 7">
    <name type="scientific">Novosphingobium pituita</name>
    <dbReference type="NCBI Taxonomy" id="3056842"/>
    <lineage>
        <taxon>Bacteria</taxon>
        <taxon>Pseudomonadati</taxon>
        <taxon>Pseudomonadota</taxon>
        <taxon>Alphaproteobacteria</taxon>
        <taxon>Sphingomonadales</taxon>
        <taxon>Sphingomonadaceae</taxon>
        <taxon>Novosphingobium</taxon>
    </lineage>
</organism>
<dbReference type="Pfam" id="PF01734">
    <property type="entry name" value="Patatin"/>
    <property type="match status" value="1"/>
</dbReference>
<proteinExistence type="predicted"/>
<gene>
    <name evidence="6" type="ORF">NUTIK01_00560</name>
</gene>
<dbReference type="Gene3D" id="3.40.1090.10">
    <property type="entry name" value="Cytosolic phospholipase A2 catalytic domain"/>
    <property type="match status" value="2"/>
</dbReference>
<evidence type="ECO:0000256" key="4">
    <source>
        <dbReference type="PROSITE-ProRule" id="PRU01161"/>
    </source>
</evidence>
<reference evidence="6 7" key="1">
    <citation type="submission" date="2023-06" db="EMBL/GenBank/DDBJ databases">
        <title>Draft genome sequence of Novosphingobium sp. strain IK01.</title>
        <authorList>
            <person name="Hatamoto M."/>
            <person name="Ikarashi T."/>
            <person name="Yamaguchi T."/>
        </authorList>
    </citation>
    <scope>NUCLEOTIDE SEQUENCE [LARGE SCALE GENOMIC DNA]</scope>
    <source>
        <strain evidence="6 7">IK01</strain>
    </source>
</reference>
<feature type="active site" description="Nucleophile" evidence="4">
    <location>
        <position position="44"/>
    </location>
</feature>
<feature type="short sequence motif" description="GXSXG" evidence="4">
    <location>
        <begin position="42"/>
        <end position="46"/>
    </location>
</feature>
<feature type="short sequence motif" description="GXGXXG" evidence="4">
    <location>
        <begin position="15"/>
        <end position="20"/>
    </location>
</feature>
<feature type="active site" description="Proton acceptor" evidence="4">
    <location>
        <position position="203"/>
    </location>
</feature>
<evidence type="ECO:0000256" key="2">
    <source>
        <dbReference type="ARBA" id="ARBA00022963"/>
    </source>
</evidence>
<evidence type="ECO:0000259" key="5">
    <source>
        <dbReference type="PROSITE" id="PS51635"/>
    </source>
</evidence>
<dbReference type="Proteomes" id="UP001187221">
    <property type="component" value="Unassembled WGS sequence"/>
</dbReference>
<dbReference type="PANTHER" id="PTHR14226">
    <property type="entry name" value="NEUROPATHY TARGET ESTERASE/SWISS CHEESE D.MELANOGASTER"/>
    <property type="match status" value="1"/>
</dbReference>
<dbReference type="PROSITE" id="PS51635">
    <property type="entry name" value="PNPLA"/>
    <property type="match status" value="1"/>
</dbReference>
<dbReference type="SUPFAM" id="SSF52151">
    <property type="entry name" value="FabD/lysophospholipase-like"/>
    <property type="match status" value="1"/>
</dbReference>
<keyword evidence="3 4" id="KW-0443">Lipid metabolism</keyword>
<accession>A0ABQ6P4D6</accession>
<dbReference type="InterPro" id="IPR021095">
    <property type="entry name" value="DUF3734"/>
</dbReference>
<keyword evidence="7" id="KW-1185">Reference proteome</keyword>
<dbReference type="InterPro" id="IPR050301">
    <property type="entry name" value="NTE"/>
</dbReference>
<dbReference type="EMBL" id="BTFW01000001">
    <property type="protein sequence ID" value="GMM59279.1"/>
    <property type="molecule type" value="Genomic_DNA"/>
</dbReference>
<evidence type="ECO:0000256" key="1">
    <source>
        <dbReference type="ARBA" id="ARBA00022801"/>
    </source>
</evidence>
<dbReference type="CDD" id="cd07209">
    <property type="entry name" value="Pat_hypo_Ecoli_Z1214_like"/>
    <property type="match status" value="1"/>
</dbReference>